<organism evidence="2 3">
    <name type="scientific">Aduncisulcus paluster</name>
    <dbReference type="NCBI Taxonomy" id="2918883"/>
    <lineage>
        <taxon>Eukaryota</taxon>
        <taxon>Metamonada</taxon>
        <taxon>Carpediemonas-like organisms</taxon>
        <taxon>Aduncisulcus</taxon>
    </lineage>
</organism>
<name>A0ABQ5KRU0_9EUKA</name>
<feature type="region of interest" description="Disordered" evidence="1">
    <location>
        <begin position="1"/>
        <end position="93"/>
    </location>
</feature>
<reference evidence="2" key="1">
    <citation type="submission" date="2022-03" db="EMBL/GenBank/DDBJ databases">
        <title>Draft genome sequence of Aduncisulcus paluster, a free-living microaerophilic Fornicata.</title>
        <authorList>
            <person name="Yuyama I."/>
            <person name="Kume K."/>
            <person name="Tamura T."/>
            <person name="Inagaki Y."/>
            <person name="Hashimoto T."/>
        </authorList>
    </citation>
    <scope>NUCLEOTIDE SEQUENCE</scope>
    <source>
        <strain evidence="2">NY0171</strain>
    </source>
</reference>
<feature type="compositionally biased region" description="Low complexity" evidence="1">
    <location>
        <begin position="456"/>
        <end position="474"/>
    </location>
</feature>
<evidence type="ECO:0000313" key="2">
    <source>
        <dbReference type="EMBL" id="GKT35193.1"/>
    </source>
</evidence>
<dbReference type="Proteomes" id="UP001057375">
    <property type="component" value="Unassembled WGS sequence"/>
</dbReference>
<gene>
    <name evidence="2" type="ORF">ADUPG1_008401</name>
</gene>
<keyword evidence="3" id="KW-1185">Reference proteome</keyword>
<protein>
    <submittedName>
        <fullName evidence="2">Uncharacterized protein</fullName>
    </submittedName>
</protein>
<feature type="region of interest" description="Disordered" evidence="1">
    <location>
        <begin position="120"/>
        <end position="157"/>
    </location>
</feature>
<comment type="caution">
    <text evidence="2">The sequence shown here is derived from an EMBL/GenBank/DDBJ whole genome shotgun (WGS) entry which is preliminary data.</text>
</comment>
<dbReference type="EMBL" id="BQXS01010940">
    <property type="protein sequence ID" value="GKT35193.1"/>
    <property type="molecule type" value="Genomic_DNA"/>
</dbReference>
<feature type="compositionally biased region" description="Low complexity" evidence="1">
    <location>
        <begin position="82"/>
        <end position="93"/>
    </location>
</feature>
<feature type="compositionally biased region" description="Low complexity" evidence="1">
    <location>
        <begin position="10"/>
        <end position="22"/>
    </location>
</feature>
<feature type="non-terminal residue" evidence="2">
    <location>
        <position position="1"/>
    </location>
</feature>
<evidence type="ECO:0000256" key="1">
    <source>
        <dbReference type="SAM" id="MobiDB-lite"/>
    </source>
</evidence>
<sequence length="747" mass="81673">SGKRTDIDRASAQSARDSSESIMSQEPLTSKDKEAIVDPLVILREQEIRRRRQEKKDKQLLEMSRKQAKQHHHQPGQLKLDSSSSSLPPLHPAALSSFMTEDDEDSQDLSSSSVDSIFSAYSSETESTPTGSSSSRDTGDTSTSDEPEESPLSSLSSSSILPPLIAKYKDHIYNQLGRVKWYIRVLRVIYEAQDSICLSSPDITHKQISTAAAVIGIMSAGMAIGGIETGVTAESVTISEAQRSGGAALAAMPYRSQAISMFSHTSTSVGADAPSALAPITGIHSLLAHERGTNVAARSKSNELIGLDVCSLCYGINVEKFKNLIVTDHSSQKLSFEYDFAASVPTPPQSMLPPIAGDTSLPSILWVSPIRERWSCSATFKEIRGDRSSQSRPEHSYSSEDEFDFKLAAQTLPLSSHESMGAGSGGGLFSSSVSRRRSGSNMAGTADERHPRRRSSVSSSSSLSGSSVSGSTGSLSIPGSNLGLFKAMGVEDPFSTAVQPSKAALTVTQYRKIERKLRSRPMELFKKKMHQFLGYREGHTFIAGEVTTIVPRRWRLTIHSHLKKHGERLVKLYSALKGYDVQAVFPPMRFLENTRAQVIFVCPPEVTHEIGEVREFCWDELVRHPYRAPILSLLMSLDAVYPVSCPRVSLVVVFESDAVAGGRDVTYRVVTHTGYTVTVLIRMPELEIQGIRTSLRSGETCVGKGLKVRVLDMLPDYGVLQEDILIVEKIVEESGMIFIHSRTEKAA</sequence>
<feature type="region of interest" description="Disordered" evidence="1">
    <location>
        <begin position="416"/>
        <end position="474"/>
    </location>
</feature>
<accession>A0ABQ5KRU0</accession>
<proteinExistence type="predicted"/>
<feature type="compositionally biased region" description="Basic and acidic residues" evidence="1">
    <location>
        <begin position="44"/>
        <end position="65"/>
    </location>
</feature>
<feature type="compositionally biased region" description="Low complexity" evidence="1">
    <location>
        <begin position="120"/>
        <end position="142"/>
    </location>
</feature>
<evidence type="ECO:0000313" key="3">
    <source>
        <dbReference type="Proteomes" id="UP001057375"/>
    </source>
</evidence>